<dbReference type="PATRIC" id="fig|743698.3.peg.142"/>
<evidence type="ECO:0000259" key="7">
    <source>
        <dbReference type="Pfam" id="PF00107"/>
    </source>
</evidence>
<dbReference type="InterPro" id="IPR011032">
    <property type="entry name" value="GroES-like_sf"/>
</dbReference>
<dbReference type="Pfam" id="PF00107">
    <property type="entry name" value="ADH_zinc_N"/>
    <property type="match status" value="1"/>
</dbReference>
<dbReference type="InterPro" id="IPR002328">
    <property type="entry name" value="ADH_Zn_CS"/>
</dbReference>
<dbReference type="InterPro" id="IPR013154">
    <property type="entry name" value="ADH-like_N"/>
</dbReference>
<comment type="cofactor">
    <cofactor evidence="1 6">
        <name>Zn(2+)</name>
        <dbReference type="ChEBI" id="CHEBI:29105"/>
    </cofactor>
</comment>
<gene>
    <name evidence="9" type="ORF">SERIO_v1c01400</name>
</gene>
<keyword evidence="4 6" id="KW-0862">Zinc</keyword>
<evidence type="ECO:0000256" key="2">
    <source>
        <dbReference type="ARBA" id="ARBA00008072"/>
    </source>
</evidence>
<dbReference type="Pfam" id="PF08240">
    <property type="entry name" value="ADH_N"/>
    <property type="match status" value="1"/>
</dbReference>
<protein>
    <submittedName>
        <fullName evidence="9">Alcohol dehydrogenase</fullName>
    </submittedName>
</protein>
<evidence type="ECO:0000256" key="1">
    <source>
        <dbReference type="ARBA" id="ARBA00001947"/>
    </source>
</evidence>
<evidence type="ECO:0000313" key="9">
    <source>
        <dbReference type="EMBL" id="AKM53735.1"/>
    </source>
</evidence>
<keyword evidence="3 6" id="KW-0479">Metal-binding</keyword>
<evidence type="ECO:0000313" key="10">
    <source>
        <dbReference type="Proteomes" id="UP000035661"/>
    </source>
</evidence>
<evidence type="ECO:0000256" key="3">
    <source>
        <dbReference type="ARBA" id="ARBA00022723"/>
    </source>
</evidence>
<dbReference type="PANTHER" id="PTHR42813:SF4">
    <property type="entry name" value="NADP-DEPENDENT ISOPROPANOL DEHYDROGENASE"/>
    <property type="match status" value="1"/>
</dbReference>
<proteinExistence type="inferred from homology"/>
<evidence type="ECO:0000256" key="5">
    <source>
        <dbReference type="ARBA" id="ARBA00023002"/>
    </source>
</evidence>
<dbReference type="PANTHER" id="PTHR42813">
    <property type="entry name" value="ZINC-TYPE ALCOHOL DEHYDROGENASE-LIKE"/>
    <property type="match status" value="1"/>
</dbReference>
<dbReference type="AlphaFoldDB" id="A0A0H3XHH9"/>
<dbReference type="Proteomes" id="UP000035661">
    <property type="component" value="Chromosome"/>
</dbReference>
<dbReference type="SUPFAM" id="SSF50129">
    <property type="entry name" value="GroES-like"/>
    <property type="match status" value="1"/>
</dbReference>
<feature type="domain" description="Alcohol dehydrogenase-like C-terminal" evidence="7">
    <location>
        <begin position="178"/>
        <end position="285"/>
    </location>
</feature>
<dbReference type="GO" id="GO:0008270">
    <property type="term" value="F:zinc ion binding"/>
    <property type="evidence" value="ECO:0007669"/>
    <property type="project" value="InterPro"/>
</dbReference>
<dbReference type="InterPro" id="IPR013149">
    <property type="entry name" value="ADH-like_C"/>
</dbReference>
<reference evidence="10" key="2">
    <citation type="submission" date="2015-06" db="EMBL/GenBank/DDBJ databases">
        <title>Complete genome sequence of Spiroplasma eriocheiris TDA-040725-5 (DSM 21848).</title>
        <authorList>
            <person name="Lo W.-S."/>
            <person name="Kuo C.-H."/>
        </authorList>
    </citation>
    <scope>NUCLEOTIDE SEQUENCE [LARGE SCALE GENOMIC DNA]</scope>
    <source>
        <strain evidence="10">TDA-040725-5</strain>
    </source>
</reference>
<dbReference type="SUPFAM" id="SSF51735">
    <property type="entry name" value="NAD(P)-binding Rossmann-fold domains"/>
    <property type="match status" value="1"/>
</dbReference>
<organism evidence="9 10">
    <name type="scientific">Spiroplasma eriocheiris</name>
    <dbReference type="NCBI Taxonomy" id="315358"/>
    <lineage>
        <taxon>Bacteria</taxon>
        <taxon>Bacillati</taxon>
        <taxon>Mycoplasmatota</taxon>
        <taxon>Mollicutes</taxon>
        <taxon>Entomoplasmatales</taxon>
        <taxon>Spiroplasmataceae</taxon>
        <taxon>Spiroplasma</taxon>
    </lineage>
</organism>
<evidence type="ECO:0000259" key="8">
    <source>
        <dbReference type="Pfam" id="PF08240"/>
    </source>
</evidence>
<dbReference type="KEGG" id="seri:SERIO_v1c01400"/>
<dbReference type="EMBL" id="CP011856">
    <property type="protein sequence ID" value="AKM53735.1"/>
    <property type="molecule type" value="Genomic_DNA"/>
</dbReference>
<comment type="similarity">
    <text evidence="2 6">Belongs to the zinc-containing alcohol dehydrogenase family.</text>
</comment>
<feature type="domain" description="Alcohol dehydrogenase-like N-terminal" evidence="8">
    <location>
        <begin position="25"/>
        <end position="136"/>
    </location>
</feature>
<keyword evidence="5" id="KW-0560">Oxidoreductase</keyword>
<evidence type="ECO:0000256" key="6">
    <source>
        <dbReference type="RuleBase" id="RU361277"/>
    </source>
</evidence>
<dbReference type="InterPro" id="IPR036291">
    <property type="entry name" value="NAD(P)-bd_dom_sf"/>
</dbReference>
<dbReference type="GO" id="GO:0016491">
    <property type="term" value="F:oxidoreductase activity"/>
    <property type="evidence" value="ECO:0007669"/>
    <property type="project" value="UniProtKB-KW"/>
</dbReference>
<name>A0A0H3XHH9_9MOLU</name>
<evidence type="ECO:0000256" key="4">
    <source>
        <dbReference type="ARBA" id="ARBA00022833"/>
    </source>
</evidence>
<sequence>MKGLVFKDKGLIDWSEVPTPKIINDEDIIVKIEEFTFSHADYRPYLGMDDTVAKNTIMGHEGVGIVSAIGKKVTTLKVGDRVVISCITHCNQCKFCQQGLYANCLNAGFILGTKINGTHAEYVRVPYGESSVYKLPSEISTEQGLMLSDVLLTAYENVILKVDFNKINNVALIGDGPIALAILLFLNSYRKKVTVFGHHRAKLEVFKDNGAEQIINSKDNEFGDEQYDLVVECVGNDRDTFSLAQQLVGFNGTIISIGVFKKPVIFNLNELWYKNITIKTGILNNGATLEVINEILAKKLDPNVLVSQVYNKNEVMEAFNQFENKDYFKIVVKL</sequence>
<reference evidence="9 10" key="1">
    <citation type="journal article" date="2015" name="Genome Biol. Evol.">
        <title>Found and Lost: The Fates of Horizontally Acquired Genes in Arthropod-Symbiotic Spiroplasma.</title>
        <authorList>
            <person name="Lo W.S."/>
            <person name="Gasparich G.E."/>
            <person name="Kuo C.H."/>
        </authorList>
    </citation>
    <scope>NUCLEOTIDE SEQUENCE [LARGE SCALE GENOMIC DNA]</scope>
    <source>
        <strain evidence="10">TDA-040725-5</strain>
    </source>
</reference>
<dbReference type="STRING" id="315358.SERIO_v1c01400"/>
<accession>A0A0H3XHH9</accession>
<dbReference type="Gene3D" id="3.90.180.10">
    <property type="entry name" value="Medium-chain alcohol dehydrogenases, catalytic domain"/>
    <property type="match status" value="1"/>
</dbReference>
<keyword evidence="10" id="KW-1185">Reference proteome</keyword>
<dbReference type="PROSITE" id="PS00059">
    <property type="entry name" value="ADH_ZINC"/>
    <property type="match status" value="1"/>
</dbReference>
<dbReference type="RefSeq" id="WP_047791012.1">
    <property type="nucleotide sequence ID" value="NZ_CP011856.1"/>
</dbReference>